<evidence type="ECO:0000313" key="9">
    <source>
        <dbReference type="EMBL" id="CAK6956292.1"/>
    </source>
</evidence>
<dbReference type="PANTHER" id="PTHR24396:SF25">
    <property type="entry name" value="ZINC FINGER PROTEIN 644"/>
    <property type="match status" value="1"/>
</dbReference>
<accession>A0AAV1NAW4</accession>
<evidence type="ECO:0000259" key="8">
    <source>
        <dbReference type="PROSITE" id="PS50157"/>
    </source>
</evidence>
<protein>
    <submittedName>
        <fullName evidence="9">Zinc finger protein 644</fullName>
    </submittedName>
</protein>
<feature type="region of interest" description="Disordered" evidence="7">
    <location>
        <begin position="215"/>
        <end position="235"/>
    </location>
</feature>
<dbReference type="SMART" id="SM00355">
    <property type="entry name" value="ZnF_C2H2"/>
    <property type="match status" value="7"/>
</dbReference>
<dbReference type="PANTHER" id="PTHR24396">
    <property type="entry name" value="ZINC FINGER PROTEIN"/>
    <property type="match status" value="1"/>
</dbReference>
<keyword evidence="3 6" id="KW-0863">Zinc-finger</keyword>
<dbReference type="InterPro" id="IPR055125">
    <property type="entry name" value="Wiz_C_Znf"/>
</dbReference>
<keyword evidence="10" id="KW-1185">Reference proteome</keyword>
<sequence length="1307" mass="147807">MSLAHFEPRYFDGFATLPFGGNSEVCFKCRTSVPPSKPLTPQQMERIWSSEGFTSEVVTVKPLINTEFTTSLATQLPVESNQPWMPNPLSIHFKRNQLRTQSIATMSDLKPNAQEDKDVEPVSDSPGRTQEPLQSHTFSLKNNAAGLSSDEHENPLNGTQPNPFVYRSVPAVPHAGNSLPSGALVNGPGSHPTSEVHCVLNKGTVLSNNVLDAAWQPEKDKSPKVLPPPSELQSDAWKNTAGPVVKTLATQPGVNTPLSHSEENESKLAYSTLSGDSAEQMHISQPLTKQTIKTRSRRDAEWSESSSDDYDDSEIIRWDSVKEGFLHNDRRLETKVTHQRHRKHNTHVIRTSSSLEKVNNSLNHTYRHFCRVNNVENVANKHKSIGTQPDNKYSVVPFKDLCRSPAVDCEHHVYSTAQEGCKEENDPEDEDSFSLKVEQVKTEQLEQDPLFFSCTICNVNFKEKRHFHRHMMYHLGKHNQVNSDNVSQPFICRECGRLFCDRNSLMRHIIIHQDRLEKLMEEIKVLKSTEFEDGGCTVQCPQCGFGCNCPKIFVQHAKTHDNLKHYYFCEECNYITLTQQALEAHLHVAHLNTHQTQYRKMTNDAEEADHVHVQCQMGFFTRRDKAILERHSESERQRSHGGNYKKFAEQPNIARSKPQSSFGGTAHFPQWPGQKGDIYIKKSNTKNIKCCTENTLSPSLWRIDKHGKLLLQPAEKLDVATDLTCVEQDDEKNDHKAFGSSAKTNCPATIDFLLSTRNPKLDQMFHQGNGNDPASGSSQESANRNSPSVRKMAAPLRKSIDNMNGNILPRLSQRLHKQCADRELEKGCEGNDNFSDDGSFLESSENERNPYARRYFRKRQRFSAKDQSSHVLKNVDDGDEDCSDIEQLIIKEEYIETAVCDGSLESPCTSTGDSLDVLPTPGVEHKLCPYCPAMFESGVGLSNHVRGHLHRVGLSYNARHMVSPEQVALQDRQPRIRRRIPTGMRKLRKAVKPETQGEHTCPLCWGWFDTKTGLSNHVRGHLKRIGRSVTSSSKSPLCILNELLQDKKEHLNILQVLNKSHSQPFVSQKFINSNGLFLMRTGLPVKIQYEMRSPILDSFVPKKETEAFSEQKKLQLEAHRGTKASSSILVELLKARQESMELTARNKQEVYATKLHDITKEEETEMTSVEPNWTHGGCDSNKLCLQCNSSFPNAVSLSGPLQACSCRKRIAILEGHGYDYKQKKPRLRPGLKKKILPSMNAEIYTLTCRFCDLVFQGPLSIQEDWIKHLQRHLLQNSVPYSGTGMVEVLGLHQKIQISTSHEHPDPE</sequence>
<comment type="caution">
    <text evidence="9">The sequence shown here is derived from an EMBL/GenBank/DDBJ whole genome shotgun (WGS) entry which is preliminary data.</text>
</comment>
<evidence type="ECO:0000256" key="1">
    <source>
        <dbReference type="ARBA" id="ARBA00004123"/>
    </source>
</evidence>
<evidence type="ECO:0000256" key="6">
    <source>
        <dbReference type="PROSITE-ProRule" id="PRU00042"/>
    </source>
</evidence>
<dbReference type="GO" id="GO:0000981">
    <property type="term" value="F:DNA-binding transcription factor activity, RNA polymerase II-specific"/>
    <property type="evidence" value="ECO:0007669"/>
    <property type="project" value="TreeGrafter"/>
</dbReference>
<keyword evidence="2" id="KW-0479">Metal-binding</keyword>
<dbReference type="EMBL" id="CAWUFR010000024">
    <property type="protein sequence ID" value="CAK6956292.1"/>
    <property type="molecule type" value="Genomic_DNA"/>
</dbReference>
<keyword evidence="4" id="KW-0862">Zinc</keyword>
<dbReference type="PROSITE" id="PS00028">
    <property type="entry name" value="ZINC_FINGER_C2H2_1"/>
    <property type="match status" value="5"/>
</dbReference>
<dbReference type="PROSITE" id="PS50157">
    <property type="entry name" value="ZINC_FINGER_C2H2_2"/>
    <property type="match status" value="2"/>
</dbReference>
<evidence type="ECO:0000256" key="2">
    <source>
        <dbReference type="ARBA" id="ARBA00022723"/>
    </source>
</evidence>
<comment type="subcellular location">
    <subcellularLocation>
        <location evidence="1">Nucleus</location>
    </subcellularLocation>
</comment>
<feature type="region of interest" description="Disordered" evidence="7">
    <location>
        <begin position="249"/>
        <end position="310"/>
    </location>
</feature>
<evidence type="ECO:0000256" key="4">
    <source>
        <dbReference type="ARBA" id="ARBA00022833"/>
    </source>
</evidence>
<organism evidence="9 10">
    <name type="scientific">Scomber scombrus</name>
    <name type="common">Atlantic mackerel</name>
    <name type="synonym">Scomber vernalis</name>
    <dbReference type="NCBI Taxonomy" id="13677"/>
    <lineage>
        <taxon>Eukaryota</taxon>
        <taxon>Metazoa</taxon>
        <taxon>Chordata</taxon>
        <taxon>Craniata</taxon>
        <taxon>Vertebrata</taxon>
        <taxon>Euteleostomi</taxon>
        <taxon>Actinopterygii</taxon>
        <taxon>Neopterygii</taxon>
        <taxon>Teleostei</taxon>
        <taxon>Neoteleostei</taxon>
        <taxon>Acanthomorphata</taxon>
        <taxon>Pelagiaria</taxon>
        <taxon>Scombriformes</taxon>
        <taxon>Scombridae</taxon>
        <taxon>Scomber</taxon>
    </lineage>
</organism>
<dbReference type="Proteomes" id="UP001314229">
    <property type="component" value="Unassembled WGS sequence"/>
</dbReference>
<feature type="region of interest" description="Disordered" evidence="7">
    <location>
        <begin position="107"/>
        <end position="134"/>
    </location>
</feature>
<evidence type="ECO:0000313" key="10">
    <source>
        <dbReference type="Proteomes" id="UP001314229"/>
    </source>
</evidence>
<feature type="compositionally biased region" description="Polar residues" evidence="7">
    <location>
        <begin position="269"/>
        <end position="293"/>
    </location>
</feature>
<evidence type="ECO:0000256" key="7">
    <source>
        <dbReference type="SAM" id="MobiDB-lite"/>
    </source>
</evidence>
<feature type="domain" description="C2H2-type" evidence="8">
    <location>
        <begin position="490"/>
        <end position="517"/>
    </location>
</feature>
<feature type="compositionally biased region" description="Polar residues" evidence="7">
    <location>
        <begin position="766"/>
        <end position="788"/>
    </location>
</feature>
<dbReference type="GO" id="GO:0008270">
    <property type="term" value="F:zinc ion binding"/>
    <property type="evidence" value="ECO:0007669"/>
    <property type="project" value="UniProtKB-KW"/>
</dbReference>
<dbReference type="InterPro" id="IPR036236">
    <property type="entry name" value="Znf_C2H2_sf"/>
</dbReference>
<evidence type="ECO:0000256" key="5">
    <source>
        <dbReference type="ARBA" id="ARBA00023242"/>
    </source>
</evidence>
<keyword evidence="5" id="KW-0539">Nucleus</keyword>
<dbReference type="Pfam" id="PF23015">
    <property type="entry name" value="zf-WIZ"/>
    <property type="match status" value="1"/>
</dbReference>
<dbReference type="Gene3D" id="3.30.160.60">
    <property type="entry name" value="Classic Zinc Finger"/>
    <property type="match status" value="1"/>
</dbReference>
<dbReference type="SUPFAM" id="SSF57667">
    <property type="entry name" value="beta-beta-alpha zinc fingers"/>
    <property type="match status" value="1"/>
</dbReference>
<feature type="domain" description="C2H2-type" evidence="8">
    <location>
        <begin position="452"/>
        <end position="479"/>
    </location>
</feature>
<dbReference type="GO" id="GO:0005634">
    <property type="term" value="C:nucleus"/>
    <property type="evidence" value="ECO:0007669"/>
    <property type="project" value="UniProtKB-SubCell"/>
</dbReference>
<evidence type="ECO:0000256" key="3">
    <source>
        <dbReference type="ARBA" id="ARBA00022771"/>
    </source>
</evidence>
<feature type="region of interest" description="Disordered" evidence="7">
    <location>
        <begin position="762"/>
        <end position="791"/>
    </location>
</feature>
<dbReference type="GO" id="GO:0000978">
    <property type="term" value="F:RNA polymerase II cis-regulatory region sequence-specific DNA binding"/>
    <property type="evidence" value="ECO:0007669"/>
    <property type="project" value="TreeGrafter"/>
</dbReference>
<dbReference type="InterPro" id="IPR051643">
    <property type="entry name" value="Transcr_Reg_ZincFinger"/>
</dbReference>
<name>A0AAV1NAW4_SCOSC</name>
<gene>
    <name evidence="9" type="ORF">FSCOSCO3_A017845</name>
</gene>
<dbReference type="InterPro" id="IPR013087">
    <property type="entry name" value="Znf_C2H2_type"/>
</dbReference>
<proteinExistence type="predicted"/>
<reference evidence="9 10" key="1">
    <citation type="submission" date="2024-01" db="EMBL/GenBank/DDBJ databases">
        <authorList>
            <person name="Alioto T."/>
            <person name="Alioto T."/>
            <person name="Gomez Garrido J."/>
        </authorList>
    </citation>
    <scope>NUCLEOTIDE SEQUENCE [LARGE SCALE GENOMIC DNA]</scope>
</reference>
<feature type="compositionally biased region" description="Polar residues" evidence="7">
    <location>
        <begin position="249"/>
        <end position="259"/>
    </location>
</feature>